<evidence type="ECO:0008006" key="4">
    <source>
        <dbReference type="Google" id="ProtNLM"/>
    </source>
</evidence>
<evidence type="ECO:0000313" key="3">
    <source>
        <dbReference type="Proteomes" id="UP000077628"/>
    </source>
</evidence>
<feature type="transmembrane region" description="Helical" evidence="1">
    <location>
        <begin position="22"/>
        <end position="41"/>
    </location>
</feature>
<gene>
    <name evidence="2" type="ORF">A1355_17445</name>
</gene>
<dbReference type="AlphaFoldDB" id="A0A177PE65"/>
<name>A0A177PE65_9GAMM</name>
<dbReference type="SUPFAM" id="SSF50630">
    <property type="entry name" value="Acid proteases"/>
    <property type="match status" value="1"/>
</dbReference>
<dbReference type="GO" id="GO:0004190">
    <property type="term" value="F:aspartic-type endopeptidase activity"/>
    <property type="evidence" value="ECO:0007669"/>
    <property type="project" value="InterPro"/>
</dbReference>
<proteinExistence type="predicted"/>
<keyword evidence="1" id="KW-1133">Transmembrane helix</keyword>
<evidence type="ECO:0000256" key="1">
    <source>
        <dbReference type="SAM" id="Phobius"/>
    </source>
</evidence>
<dbReference type="STRING" id="702114.A1355_17445"/>
<dbReference type="Gene3D" id="2.40.70.10">
    <property type="entry name" value="Acid Proteases"/>
    <property type="match status" value="1"/>
</dbReference>
<dbReference type="InterPro" id="IPR034122">
    <property type="entry name" value="Retropepsin-like_bacterial"/>
</dbReference>
<dbReference type="GO" id="GO:0006508">
    <property type="term" value="P:proteolysis"/>
    <property type="evidence" value="ECO:0007669"/>
    <property type="project" value="InterPro"/>
</dbReference>
<dbReference type="Pfam" id="PF13975">
    <property type="entry name" value="gag-asp_proteas"/>
    <property type="match status" value="1"/>
</dbReference>
<sequence length="259" mass="27851">MGIQDRDYYREKHRHASQPKPGGARFLIYPILALGLLWYGADRFLKDRQFGLQPAPVPTIIQTSPPAPVTIDPAPTQQRSAQPQTGGAILTADRRGHFRGTVVINGLPMPFMIDTGATTTVIPEKWAPAAKLALGRVIQASTAGGDVAERETRIESLQLGNALIQNLNAHTNPYLNEVLIGMNTLKLFKMVQEGNRLTLTTIGIPASQSPATKPSATLPGAAIAVAASDTEQAIKKPTVIKKSVTCDANKVCKTVYSDH</sequence>
<dbReference type="InterPro" id="IPR021109">
    <property type="entry name" value="Peptidase_aspartic_dom_sf"/>
</dbReference>
<comment type="caution">
    <text evidence="2">The sequence shown here is derived from an EMBL/GenBank/DDBJ whole genome shotgun (WGS) entry which is preliminary data.</text>
</comment>
<dbReference type="InterPro" id="IPR001969">
    <property type="entry name" value="Aspartic_peptidase_AS"/>
</dbReference>
<dbReference type="CDD" id="cd05483">
    <property type="entry name" value="retropepsin_like_bacteria"/>
    <property type="match status" value="1"/>
</dbReference>
<evidence type="ECO:0000313" key="2">
    <source>
        <dbReference type="EMBL" id="OAI28481.1"/>
    </source>
</evidence>
<dbReference type="NCBIfam" id="TIGR02281">
    <property type="entry name" value="clan_AA_DTGA"/>
    <property type="match status" value="1"/>
</dbReference>
<dbReference type="EMBL" id="LUUK01000010">
    <property type="protein sequence ID" value="OAI28481.1"/>
    <property type="molecule type" value="Genomic_DNA"/>
</dbReference>
<reference evidence="3" key="1">
    <citation type="submission" date="2016-03" db="EMBL/GenBank/DDBJ databases">
        <authorList>
            <person name="Heylen K."/>
            <person name="De Vos P."/>
            <person name="Vekeman B."/>
        </authorList>
    </citation>
    <scope>NUCLEOTIDE SEQUENCE [LARGE SCALE GENOMIC DNA]</scope>
    <source>
        <strain evidence="3">R-45383</strain>
    </source>
</reference>
<accession>A0A177PE65</accession>
<dbReference type="PROSITE" id="PS00141">
    <property type="entry name" value="ASP_PROTEASE"/>
    <property type="match status" value="1"/>
</dbReference>
<keyword evidence="3" id="KW-1185">Reference proteome</keyword>
<keyword evidence="1" id="KW-0472">Membrane</keyword>
<keyword evidence="1" id="KW-0812">Transmembrane</keyword>
<dbReference type="OrthoDB" id="185963at2"/>
<dbReference type="Proteomes" id="UP000077628">
    <property type="component" value="Unassembled WGS sequence"/>
</dbReference>
<organism evidence="2 3">
    <name type="scientific">Methylomonas koyamae</name>
    <dbReference type="NCBI Taxonomy" id="702114"/>
    <lineage>
        <taxon>Bacteria</taxon>
        <taxon>Pseudomonadati</taxon>
        <taxon>Pseudomonadota</taxon>
        <taxon>Gammaproteobacteria</taxon>
        <taxon>Methylococcales</taxon>
        <taxon>Methylococcaceae</taxon>
        <taxon>Methylomonas</taxon>
    </lineage>
</organism>
<dbReference type="RefSeq" id="WP_064024077.1">
    <property type="nucleotide sequence ID" value="NZ_LUUK01000010.1"/>
</dbReference>
<dbReference type="InterPro" id="IPR011969">
    <property type="entry name" value="Clan_AA_Asp_peptidase_C"/>
</dbReference>
<protein>
    <recommendedName>
        <fullName evidence="4">Aspartyl protease</fullName>
    </recommendedName>
</protein>